<reference evidence="1 2" key="1">
    <citation type="journal article" date="2022" name="Int. J. Syst. Evol. Microbiol.">
        <title>Miniphocaeibacter halophilus sp. nov., an ammonium-tolerant acetate-producing bacterium isolated from a biogas system.</title>
        <authorList>
            <person name="Schnurer A."/>
            <person name="Singh A."/>
            <person name="Bi S."/>
            <person name="Qiao W."/>
            <person name="Westerholm M."/>
        </authorList>
    </citation>
    <scope>NUCLEOTIDE SEQUENCE [LARGE SCALE GENOMIC DNA]</scope>
    <source>
        <strain evidence="1 2">AMB_01</strain>
    </source>
</reference>
<sequence>MRRYYSLSDYFKEKYGCKILKLSINGGFTCPNRINGLKGCLFCSDLGSGEFGGDSNLSIKEQISRQKNFLKHKNKSNKYIAYFQSFTNTFDKIENLKNKYYEALNCDTIIGLAIATRPDCIDDEVIDLLKKINEKYELWLELGFQTSKEETANIIRRGYSNQVLINAVRKLNSAGIKVVTHLIFGLPYENKTDWINSVNFISRLNLWGVKFHSLYIQKNSDLYTYYLNNNFKVISKDEYTDMVSEAISLIPKNYVVHRLTGDADKKQLYLPKWSADKLSVIGLIQKKLKDNNIVQGINYNY</sequence>
<dbReference type="EMBL" id="CP066744">
    <property type="protein sequence ID" value="QQK08018.1"/>
    <property type="molecule type" value="Genomic_DNA"/>
</dbReference>
<accession>A0AC61N561</accession>
<evidence type="ECO:0000313" key="2">
    <source>
        <dbReference type="Proteomes" id="UP000595814"/>
    </source>
</evidence>
<proteinExistence type="predicted"/>
<protein>
    <submittedName>
        <fullName evidence="1">TIGR01212 family radical SAM protein</fullName>
    </submittedName>
</protein>
<organism evidence="1 2">
    <name type="scientific">Miniphocaeibacter halophilus</name>
    <dbReference type="NCBI Taxonomy" id="2931922"/>
    <lineage>
        <taxon>Bacteria</taxon>
        <taxon>Bacillati</taxon>
        <taxon>Bacillota</taxon>
        <taxon>Tissierellia</taxon>
        <taxon>Tissierellales</taxon>
        <taxon>Peptoniphilaceae</taxon>
        <taxon>Miniphocaeibacter</taxon>
    </lineage>
</organism>
<evidence type="ECO:0000313" key="1">
    <source>
        <dbReference type="EMBL" id="QQK08018.1"/>
    </source>
</evidence>
<gene>
    <name evidence="1" type="ORF">JFY71_00325</name>
</gene>
<keyword evidence="2" id="KW-1185">Reference proteome</keyword>
<dbReference type="Proteomes" id="UP000595814">
    <property type="component" value="Chromosome"/>
</dbReference>
<name>A0AC61N561_9FIRM</name>